<dbReference type="GO" id="GO:0016020">
    <property type="term" value="C:membrane"/>
    <property type="evidence" value="ECO:0007669"/>
    <property type="project" value="UniProtKB-SubCell"/>
</dbReference>
<name>A0ABD1SEG7_9LAMI</name>
<comment type="subcellular location">
    <subcellularLocation>
        <location evidence="1">Membrane</location>
        <topology evidence="1">Multi-pass membrane protein</topology>
    </subcellularLocation>
</comment>
<reference evidence="8" key="1">
    <citation type="submission" date="2024-07" db="EMBL/GenBank/DDBJ databases">
        <title>Two chromosome-level genome assemblies of Korean endemic species Abeliophyllum distichum and Forsythia ovata (Oleaceae).</title>
        <authorList>
            <person name="Jang H."/>
        </authorList>
    </citation>
    <scope>NUCLEOTIDE SEQUENCE [LARGE SCALE GENOMIC DNA]</scope>
</reference>
<dbReference type="PANTHER" id="PTHR48041:SF79">
    <property type="entry name" value="ABC TRANSPORTER G FAMILY MEMBER 5"/>
    <property type="match status" value="1"/>
</dbReference>
<dbReference type="InterPro" id="IPR050352">
    <property type="entry name" value="ABCG_transporters"/>
</dbReference>
<evidence type="ECO:0000313" key="8">
    <source>
        <dbReference type="Proteomes" id="UP001604336"/>
    </source>
</evidence>
<keyword evidence="5" id="KW-0472">Membrane</keyword>
<evidence type="ECO:0000256" key="2">
    <source>
        <dbReference type="ARBA" id="ARBA00022448"/>
    </source>
</evidence>
<evidence type="ECO:0000256" key="3">
    <source>
        <dbReference type="ARBA" id="ARBA00022692"/>
    </source>
</evidence>
<sequence>MKKKGCEIEALGINYTIHTHKREQQENVHKVVLKDVNLRAKPWEILAIVGPSGAGKSSLLEILAGKVTPQSASVYVNHKPLDKAQFKRISGYVTQKDTLFPLLTVEETLTFSAKIAVKASEYGIELKGEVFDSGTGLESCCWSASRGRQGQGDFRWREAACLHWCGGDT</sequence>
<protein>
    <submittedName>
        <fullName evidence="7">ABC transporter G family member 5</fullName>
    </submittedName>
</protein>
<proteinExistence type="predicted"/>
<dbReference type="Proteomes" id="UP001604336">
    <property type="component" value="Unassembled WGS sequence"/>
</dbReference>
<evidence type="ECO:0000256" key="1">
    <source>
        <dbReference type="ARBA" id="ARBA00004141"/>
    </source>
</evidence>
<comment type="caution">
    <text evidence="7">The sequence shown here is derived from an EMBL/GenBank/DDBJ whole genome shotgun (WGS) entry which is preliminary data.</text>
</comment>
<dbReference type="Gene3D" id="3.40.50.300">
    <property type="entry name" value="P-loop containing nucleotide triphosphate hydrolases"/>
    <property type="match status" value="1"/>
</dbReference>
<evidence type="ECO:0000256" key="5">
    <source>
        <dbReference type="ARBA" id="ARBA00023136"/>
    </source>
</evidence>
<dbReference type="InterPro" id="IPR027417">
    <property type="entry name" value="P-loop_NTPase"/>
</dbReference>
<organism evidence="7 8">
    <name type="scientific">Abeliophyllum distichum</name>
    <dbReference type="NCBI Taxonomy" id="126358"/>
    <lineage>
        <taxon>Eukaryota</taxon>
        <taxon>Viridiplantae</taxon>
        <taxon>Streptophyta</taxon>
        <taxon>Embryophyta</taxon>
        <taxon>Tracheophyta</taxon>
        <taxon>Spermatophyta</taxon>
        <taxon>Magnoliopsida</taxon>
        <taxon>eudicotyledons</taxon>
        <taxon>Gunneridae</taxon>
        <taxon>Pentapetalae</taxon>
        <taxon>asterids</taxon>
        <taxon>lamiids</taxon>
        <taxon>Lamiales</taxon>
        <taxon>Oleaceae</taxon>
        <taxon>Forsythieae</taxon>
        <taxon>Abeliophyllum</taxon>
    </lineage>
</organism>
<evidence type="ECO:0000256" key="4">
    <source>
        <dbReference type="ARBA" id="ARBA00022989"/>
    </source>
</evidence>
<gene>
    <name evidence="7" type="ORF">Adt_24134</name>
</gene>
<keyword evidence="2" id="KW-0813">Transport</keyword>
<keyword evidence="3" id="KW-0812">Transmembrane</keyword>
<dbReference type="AlphaFoldDB" id="A0ABD1SEG7"/>
<dbReference type="Pfam" id="PF00005">
    <property type="entry name" value="ABC_tran"/>
    <property type="match status" value="1"/>
</dbReference>
<feature type="domain" description="ABC transporter" evidence="6">
    <location>
        <begin position="33"/>
        <end position="125"/>
    </location>
</feature>
<dbReference type="PANTHER" id="PTHR48041">
    <property type="entry name" value="ABC TRANSPORTER G FAMILY MEMBER 28"/>
    <property type="match status" value="1"/>
</dbReference>
<evidence type="ECO:0000313" key="7">
    <source>
        <dbReference type="EMBL" id="KAL2498584.1"/>
    </source>
</evidence>
<dbReference type="EMBL" id="JBFOLK010000007">
    <property type="protein sequence ID" value="KAL2498584.1"/>
    <property type="molecule type" value="Genomic_DNA"/>
</dbReference>
<keyword evidence="4" id="KW-1133">Transmembrane helix</keyword>
<dbReference type="SUPFAM" id="SSF52540">
    <property type="entry name" value="P-loop containing nucleoside triphosphate hydrolases"/>
    <property type="match status" value="1"/>
</dbReference>
<dbReference type="InterPro" id="IPR003439">
    <property type="entry name" value="ABC_transporter-like_ATP-bd"/>
</dbReference>
<accession>A0ABD1SEG7</accession>
<keyword evidence="8" id="KW-1185">Reference proteome</keyword>
<evidence type="ECO:0000259" key="6">
    <source>
        <dbReference type="Pfam" id="PF00005"/>
    </source>
</evidence>